<dbReference type="RefSeq" id="WP_011997570.1">
    <property type="nucleotide sequence ID" value="NC_009767.1"/>
</dbReference>
<gene>
    <name evidence="2" type="ordered locus">Rcas_0025</name>
</gene>
<dbReference type="EMBL" id="CP000804">
    <property type="protein sequence ID" value="ABU56164.1"/>
    <property type="molecule type" value="Genomic_DNA"/>
</dbReference>
<dbReference type="KEGG" id="rca:Rcas_0025"/>
<keyword evidence="1" id="KW-0472">Membrane</keyword>
<organism evidence="2 3">
    <name type="scientific">Roseiflexus castenholzii (strain DSM 13941 / HLO8)</name>
    <dbReference type="NCBI Taxonomy" id="383372"/>
    <lineage>
        <taxon>Bacteria</taxon>
        <taxon>Bacillati</taxon>
        <taxon>Chloroflexota</taxon>
        <taxon>Chloroflexia</taxon>
        <taxon>Chloroflexales</taxon>
        <taxon>Roseiflexineae</taxon>
        <taxon>Roseiflexaceae</taxon>
        <taxon>Roseiflexus</taxon>
    </lineage>
</organism>
<dbReference type="eggNOG" id="COG5662">
    <property type="taxonomic scope" value="Bacteria"/>
</dbReference>
<accession>A7NFE2</accession>
<protein>
    <submittedName>
        <fullName evidence="2">Putative transmembrane anti-sigma factor</fullName>
    </submittedName>
</protein>
<dbReference type="AlphaFoldDB" id="A7NFE2"/>
<name>A7NFE2_ROSCS</name>
<evidence type="ECO:0000313" key="2">
    <source>
        <dbReference type="EMBL" id="ABU56164.1"/>
    </source>
</evidence>
<dbReference type="Proteomes" id="UP000000263">
    <property type="component" value="Chromosome"/>
</dbReference>
<dbReference type="STRING" id="383372.Rcas_0025"/>
<evidence type="ECO:0000256" key="1">
    <source>
        <dbReference type="SAM" id="Phobius"/>
    </source>
</evidence>
<evidence type="ECO:0000313" key="3">
    <source>
        <dbReference type="Proteomes" id="UP000000263"/>
    </source>
</evidence>
<keyword evidence="3" id="KW-1185">Reference proteome</keyword>
<keyword evidence="1 2" id="KW-0812">Transmembrane</keyword>
<dbReference type="OrthoDB" id="162317at2"/>
<dbReference type="HOGENOM" id="CLU_1495138_0_0_0"/>
<proteinExistence type="predicted"/>
<keyword evidence="1" id="KW-1133">Transmembrane helix</keyword>
<feature type="transmembrane region" description="Helical" evidence="1">
    <location>
        <begin position="83"/>
        <end position="106"/>
    </location>
</feature>
<reference evidence="2 3" key="1">
    <citation type="submission" date="2007-08" db="EMBL/GenBank/DDBJ databases">
        <title>Complete sequence of Roseiflexus castenholzii DSM 13941.</title>
        <authorList>
            <consortium name="US DOE Joint Genome Institute"/>
            <person name="Copeland A."/>
            <person name="Lucas S."/>
            <person name="Lapidus A."/>
            <person name="Barry K."/>
            <person name="Glavina del Rio T."/>
            <person name="Dalin E."/>
            <person name="Tice H."/>
            <person name="Pitluck S."/>
            <person name="Thompson L.S."/>
            <person name="Brettin T."/>
            <person name="Bruce D."/>
            <person name="Detter J.C."/>
            <person name="Han C."/>
            <person name="Tapia R."/>
            <person name="Schmutz J."/>
            <person name="Larimer F."/>
            <person name="Land M."/>
            <person name="Hauser L."/>
            <person name="Kyrpides N."/>
            <person name="Mikhailova N."/>
            <person name="Bryant D.A."/>
            <person name="Hanada S."/>
            <person name="Tsukatani Y."/>
            <person name="Richardson P."/>
        </authorList>
    </citation>
    <scope>NUCLEOTIDE SEQUENCE [LARGE SCALE GENOMIC DNA]</scope>
    <source>
        <strain evidence="3">DSM 13941 / HLO8</strain>
    </source>
</reference>
<sequence length="180" mass="20508">MMNCNEARTLLALHTEQEITDPALRDHLARCPACSLYHRRNRVIDATLREELRWETPSVLTAQLMAIALQASHLTPVPRPRRWYIITIYSLTAMVMAVSLAVAWTYGGSLLMQVGLSNALAWIFDTPTQWLAQVVQTQPDSQRVIEFAMRVRDQLLWLLLAAILWALLDRSPQSSLARTE</sequence>